<sequence length="211" mass="24310">MIIRNEQQDDINIVENLIRDAFWNVYEPGATEHYLAHQMRKHKDFVKELDMVAELDGKIVGCIMYTVGRLSSEEGITKKCLSFGPIAVHPDYQRKGIGKALIERTFELAKELGYESIIIFGHPSNYVARGFVSCIKMNVCVGNGYFPTAMLVKTLVDGAFDGKRWVFKESEACEFAMRDAEEYDKLFPHKEKKILPCQEEFFIYSHSRLHE</sequence>
<keyword evidence="3" id="KW-1185">Reference proteome</keyword>
<gene>
    <name evidence="2" type="ORF">EV209_1576</name>
</gene>
<name>A0A4Q7PKR9_9FIRM</name>
<evidence type="ECO:0000313" key="2">
    <source>
        <dbReference type="EMBL" id="RZT01135.1"/>
    </source>
</evidence>
<dbReference type="InterPro" id="IPR000182">
    <property type="entry name" value="GNAT_dom"/>
</dbReference>
<dbReference type="GO" id="GO:0016747">
    <property type="term" value="F:acyltransferase activity, transferring groups other than amino-acyl groups"/>
    <property type="evidence" value="ECO:0007669"/>
    <property type="project" value="InterPro"/>
</dbReference>
<proteinExistence type="predicted"/>
<comment type="caution">
    <text evidence="2">The sequence shown here is derived from an EMBL/GenBank/DDBJ whole genome shotgun (WGS) entry which is preliminary data.</text>
</comment>
<dbReference type="InterPro" id="IPR016181">
    <property type="entry name" value="Acyl_CoA_acyltransferase"/>
</dbReference>
<dbReference type="EMBL" id="SGXF01000002">
    <property type="protein sequence ID" value="RZT01135.1"/>
    <property type="molecule type" value="Genomic_DNA"/>
</dbReference>
<dbReference type="Proteomes" id="UP000292927">
    <property type="component" value="Unassembled WGS sequence"/>
</dbReference>
<organism evidence="2 3">
    <name type="scientific">Cuneatibacter caecimuris</name>
    <dbReference type="NCBI Taxonomy" id="1796618"/>
    <lineage>
        <taxon>Bacteria</taxon>
        <taxon>Bacillati</taxon>
        <taxon>Bacillota</taxon>
        <taxon>Clostridia</taxon>
        <taxon>Lachnospirales</taxon>
        <taxon>Lachnospiraceae</taxon>
        <taxon>Cuneatibacter</taxon>
    </lineage>
</organism>
<dbReference type="Pfam" id="PF00583">
    <property type="entry name" value="Acetyltransf_1"/>
    <property type="match status" value="1"/>
</dbReference>
<dbReference type="PANTHER" id="PTHR43617:SF38">
    <property type="entry name" value="N-ACETYLTRANSFERASE DOMAIN-CONTAINING PROTEIN"/>
    <property type="match status" value="1"/>
</dbReference>
<evidence type="ECO:0000259" key="1">
    <source>
        <dbReference type="PROSITE" id="PS51186"/>
    </source>
</evidence>
<dbReference type="CDD" id="cd04301">
    <property type="entry name" value="NAT_SF"/>
    <property type="match status" value="1"/>
</dbReference>
<evidence type="ECO:0000313" key="3">
    <source>
        <dbReference type="Proteomes" id="UP000292927"/>
    </source>
</evidence>
<dbReference type="PROSITE" id="PS51186">
    <property type="entry name" value="GNAT"/>
    <property type="match status" value="1"/>
</dbReference>
<feature type="domain" description="N-acetyltransferase" evidence="1">
    <location>
        <begin position="1"/>
        <end position="157"/>
    </location>
</feature>
<reference evidence="2 3" key="1">
    <citation type="submission" date="2019-02" db="EMBL/GenBank/DDBJ databases">
        <title>Genomic Encyclopedia of Type Strains, Phase IV (KMG-IV): sequencing the most valuable type-strain genomes for metagenomic binning, comparative biology and taxonomic classification.</title>
        <authorList>
            <person name="Goeker M."/>
        </authorList>
    </citation>
    <scope>NUCLEOTIDE SEQUENCE [LARGE SCALE GENOMIC DNA]</scope>
    <source>
        <strain evidence="2 3">DSM 29486</strain>
    </source>
</reference>
<dbReference type="SUPFAM" id="SSF55729">
    <property type="entry name" value="Acyl-CoA N-acyltransferases (Nat)"/>
    <property type="match status" value="1"/>
</dbReference>
<dbReference type="InterPro" id="IPR050276">
    <property type="entry name" value="MshD_Acetyltransferase"/>
</dbReference>
<keyword evidence="2" id="KW-0808">Transferase</keyword>
<dbReference type="RefSeq" id="WP_130434747.1">
    <property type="nucleotide sequence ID" value="NZ_SGXF01000002.1"/>
</dbReference>
<accession>A0A4Q7PKR9</accession>
<protein>
    <submittedName>
        <fullName evidence="2">Putative N-acetyltransferase YhbS</fullName>
    </submittedName>
</protein>
<dbReference type="Gene3D" id="3.40.630.30">
    <property type="match status" value="1"/>
</dbReference>
<dbReference type="PANTHER" id="PTHR43617">
    <property type="entry name" value="L-AMINO ACID N-ACETYLTRANSFERASE"/>
    <property type="match status" value="1"/>
</dbReference>
<dbReference type="AlphaFoldDB" id="A0A4Q7PKR9"/>
<dbReference type="OrthoDB" id="9797178at2"/>